<name>A0A5C7GZC6_9ROSI</name>
<dbReference type="OrthoDB" id="1103805at2759"/>
<evidence type="ECO:0000313" key="2">
    <source>
        <dbReference type="Proteomes" id="UP000323000"/>
    </source>
</evidence>
<organism evidence="1 2">
    <name type="scientific">Acer yangbiense</name>
    <dbReference type="NCBI Taxonomy" id="1000413"/>
    <lineage>
        <taxon>Eukaryota</taxon>
        <taxon>Viridiplantae</taxon>
        <taxon>Streptophyta</taxon>
        <taxon>Embryophyta</taxon>
        <taxon>Tracheophyta</taxon>
        <taxon>Spermatophyta</taxon>
        <taxon>Magnoliopsida</taxon>
        <taxon>eudicotyledons</taxon>
        <taxon>Gunneridae</taxon>
        <taxon>Pentapetalae</taxon>
        <taxon>rosids</taxon>
        <taxon>malvids</taxon>
        <taxon>Sapindales</taxon>
        <taxon>Sapindaceae</taxon>
        <taxon>Hippocastanoideae</taxon>
        <taxon>Acereae</taxon>
        <taxon>Acer</taxon>
    </lineage>
</organism>
<dbReference type="Proteomes" id="UP000323000">
    <property type="component" value="Chromosome 12"/>
</dbReference>
<keyword evidence="2" id="KW-1185">Reference proteome</keyword>
<dbReference type="AlphaFoldDB" id="A0A5C7GZC6"/>
<comment type="caution">
    <text evidence="1">The sequence shown here is derived from an EMBL/GenBank/DDBJ whole genome shotgun (WGS) entry which is preliminary data.</text>
</comment>
<protein>
    <submittedName>
        <fullName evidence="1">Uncharacterized protein</fullName>
    </submittedName>
</protein>
<accession>A0A5C7GZC6</accession>
<gene>
    <name evidence="1" type="ORF">EZV62_025858</name>
</gene>
<sequence length="152" mass="17134">MAEIFLPEKKRQKPSYGPLKHTWFPNLSCPVVHHCNNYHVNSALFGRLICGNSCTKTVPQETGHDSIVLQVGNFKIVLQNTKTEIGSLLKLERLNIARCQRGEGRDRIEECLVGVLRIGVVCSMESPAERMEMTDVVAKLCAVRENFLGRRI</sequence>
<proteinExistence type="predicted"/>
<dbReference type="EMBL" id="VAHF01000012">
    <property type="protein sequence ID" value="TXG49983.1"/>
    <property type="molecule type" value="Genomic_DNA"/>
</dbReference>
<reference evidence="2" key="1">
    <citation type="journal article" date="2019" name="Gigascience">
        <title>De novo genome assembly of the endangered Acer yangbiense, a plant species with extremely small populations endemic to Yunnan Province, China.</title>
        <authorList>
            <person name="Yang J."/>
            <person name="Wariss H.M."/>
            <person name="Tao L."/>
            <person name="Zhang R."/>
            <person name="Yun Q."/>
            <person name="Hollingsworth P."/>
            <person name="Dao Z."/>
            <person name="Luo G."/>
            <person name="Guo H."/>
            <person name="Ma Y."/>
            <person name="Sun W."/>
        </authorList>
    </citation>
    <scope>NUCLEOTIDE SEQUENCE [LARGE SCALE GENOMIC DNA]</scope>
    <source>
        <strain evidence="2">cv. Malutang</strain>
    </source>
</reference>
<evidence type="ECO:0000313" key="1">
    <source>
        <dbReference type="EMBL" id="TXG49983.1"/>
    </source>
</evidence>